<comment type="subcellular location">
    <subcellularLocation>
        <location evidence="3">Lipid droplet</location>
    </subcellularLocation>
    <subcellularLocation>
        <location evidence="2">Membrane</location>
        <topology evidence="2">Multi-pass membrane protein</topology>
    </subcellularLocation>
</comment>
<feature type="transmembrane region" description="Helical" evidence="10">
    <location>
        <begin position="91"/>
        <end position="118"/>
    </location>
</feature>
<evidence type="ECO:0000313" key="12">
    <source>
        <dbReference type="Proteomes" id="UP000634136"/>
    </source>
</evidence>
<name>A0A834SN66_9FABA</name>
<evidence type="ECO:0000256" key="5">
    <source>
        <dbReference type="ARBA" id="ARBA00022677"/>
    </source>
</evidence>
<feature type="transmembrane region" description="Helical" evidence="10">
    <location>
        <begin position="46"/>
        <end position="79"/>
    </location>
</feature>
<proteinExistence type="inferred from homology"/>
<accession>A0A834SN66</accession>
<evidence type="ECO:0000256" key="3">
    <source>
        <dbReference type="ARBA" id="ARBA00004502"/>
    </source>
</evidence>
<evidence type="ECO:0000256" key="4">
    <source>
        <dbReference type="ARBA" id="ARBA00010858"/>
    </source>
</evidence>
<reference evidence="11" key="1">
    <citation type="submission" date="2020-09" db="EMBL/GenBank/DDBJ databases">
        <title>Genome-Enabled Discovery of Anthraquinone Biosynthesis in Senna tora.</title>
        <authorList>
            <person name="Kang S.-H."/>
            <person name="Pandey R.P."/>
            <person name="Lee C.-M."/>
            <person name="Sim J.-S."/>
            <person name="Jeong J.-T."/>
            <person name="Choi B.-S."/>
            <person name="Jung M."/>
            <person name="Ginzburg D."/>
            <person name="Zhao K."/>
            <person name="Won S.Y."/>
            <person name="Oh T.-J."/>
            <person name="Yu Y."/>
            <person name="Kim N.-H."/>
            <person name="Lee O.R."/>
            <person name="Lee T.-H."/>
            <person name="Bashyal P."/>
            <person name="Kim T.-S."/>
            <person name="Lee W.-H."/>
            <person name="Kawkins C."/>
            <person name="Kim C.-K."/>
            <person name="Kim J.S."/>
            <person name="Ahn B.O."/>
            <person name="Rhee S.Y."/>
            <person name="Sohng J.K."/>
        </authorList>
    </citation>
    <scope>NUCLEOTIDE SEQUENCE</scope>
    <source>
        <tissue evidence="11">Leaf</tissue>
    </source>
</reference>
<feature type="compositionally biased region" description="Polar residues" evidence="9">
    <location>
        <begin position="1"/>
        <end position="12"/>
    </location>
</feature>
<comment type="similarity">
    <text evidence="4">Belongs to the oleosin family.</text>
</comment>
<dbReference type="InterPro" id="IPR000136">
    <property type="entry name" value="Oleosin"/>
</dbReference>
<dbReference type="GO" id="GO:0019915">
    <property type="term" value="P:lipid storage"/>
    <property type="evidence" value="ECO:0007669"/>
    <property type="project" value="TreeGrafter"/>
</dbReference>
<evidence type="ECO:0000256" key="9">
    <source>
        <dbReference type="SAM" id="MobiDB-lite"/>
    </source>
</evidence>
<keyword evidence="7 10" id="KW-1133">Transmembrane helix</keyword>
<gene>
    <name evidence="11" type="ORF">G2W53_038482</name>
</gene>
<dbReference type="Pfam" id="PF01277">
    <property type="entry name" value="Oleosin"/>
    <property type="match status" value="1"/>
</dbReference>
<keyword evidence="5" id="KW-0551">Lipid droplet</keyword>
<dbReference type="Proteomes" id="UP000634136">
    <property type="component" value="Unassembled WGS sequence"/>
</dbReference>
<organism evidence="11 12">
    <name type="scientific">Senna tora</name>
    <dbReference type="NCBI Taxonomy" id="362788"/>
    <lineage>
        <taxon>Eukaryota</taxon>
        <taxon>Viridiplantae</taxon>
        <taxon>Streptophyta</taxon>
        <taxon>Embryophyta</taxon>
        <taxon>Tracheophyta</taxon>
        <taxon>Spermatophyta</taxon>
        <taxon>Magnoliopsida</taxon>
        <taxon>eudicotyledons</taxon>
        <taxon>Gunneridae</taxon>
        <taxon>Pentapetalae</taxon>
        <taxon>rosids</taxon>
        <taxon>fabids</taxon>
        <taxon>Fabales</taxon>
        <taxon>Fabaceae</taxon>
        <taxon>Caesalpinioideae</taxon>
        <taxon>Cassia clade</taxon>
        <taxon>Senna</taxon>
    </lineage>
</organism>
<protein>
    <submittedName>
        <fullName evidence="11">Oleosin 1</fullName>
    </submittedName>
</protein>
<dbReference type="EMBL" id="JAAIUW010000012">
    <property type="protein sequence ID" value="KAF7806321.1"/>
    <property type="molecule type" value="Genomic_DNA"/>
</dbReference>
<dbReference type="GO" id="GO:0048608">
    <property type="term" value="P:reproductive structure development"/>
    <property type="evidence" value="ECO:0007669"/>
    <property type="project" value="UniProtKB-ARBA"/>
</dbReference>
<keyword evidence="6 10" id="KW-0812">Transmembrane</keyword>
<evidence type="ECO:0000256" key="10">
    <source>
        <dbReference type="SAM" id="Phobius"/>
    </source>
</evidence>
<feature type="transmembrane region" description="Helical" evidence="10">
    <location>
        <begin position="190"/>
        <end position="212"/>
    </location>
</feature>
<feature type="region of interest" description="Disordered" evidence="9">
    <location>
        <begin position="1"/>
        <end position="22"/>
    </location>
</feature>
<evidence type="ECO:0000256" key="6">
    <source>
        <dbReference type="ARBA" id="ARBA00022692"/>
    </source>
</evidence>
<dbReference type="PANTHER" id="PTHR33203">
    <property type="entry name" value="OLEOSIN"/>
    <property type="match status" value="1"/>
</dbReference>
<comment type="caution">
    <text evidence="11">The sequence shown here is derived from an EMBL/GenBank/DDBJ whole genome shotgun (WGS) entry which is preliminary data.</text>
</comment>
<dbReference type="AlphaFoldDB" id="A0A834SN66"/>
<evidence type="ECO:0000256" key="1">
    <source>
        <dbReference type="ARBA" id="ARBA00002582"/>
    </source>
</evidence>
<dbReference type="OrthoDB" id="2016943at2759"/>
<evidence type="ECO:0000313" key="11">
    <source>
        <dbReference type="EMBL" id="KAF7806321.1"/>
    </source>
</evidence>
<evidence type="ECO:0000256" key="8">
    <source>
        <dbReference type="ARBA" id="ARBA00023136"/>
    </source>
</evidence>
<evidence type="ECO:0000256" key="7">
    <source>
        <dbReference type="ARBA" id="ARBA00022989"/>
    </source>
</evidence>
<dbReference type="PANTHER" id="PTHR33203:SF4">
    <property type="entry name" value="F27J15.22"/>
    <property type="match status" value="1"/>
</dbReference>
<dbReference type="GO" id="GO:0016020">
    <property type="term" value="C:membrane"/>
    <property type="evidence" value="ECO:0007669"/>
    <property type="project" value="UniProtKB-SubCell"/>
</dbReference>
<dbReference type="GO" id="GO:0009791">
    <property type="term" value="P:post-embryonic development"/>
    <property type="evidence" value="ECO:0007669"/>
    <property type="project" value="UniProtKB-ARBA"/>
</dbReference>
<comment type="function">
    <text evidence="1">May have a structural role to stabilize the lipid body during desiccation of the seed by preventing coalescence of the oil. Probably interacts with both lipid and phospholipid moieties of lipid bodies. May also provide recognition signals for specific lipase anchorage in lipolysis during seedling growth.</text>
</comment>
<dbReference type="GO" id="GO:0012511">
    <property type="term" value="C:monolayer-surrounded lipid storage body"/>
    <property type="evidence" value="ECO:0007669"/>
    <property type="project" value="InterPro"/>
</dbReference>
<sequence>MADNNQPNSAHTQRAPKPTSTSTCAFSATFLRTLHRHSPTPTQLFALFTLLTLAFATLFLAGLTFAGALLALVLLTPFIILSSPLWLPPTLLLFLVTAAFLSICGCVAVAVAASSWMYRYFRGLHPPGSDRVDYARSRIYDTASHVKECAYEYGGFLQGKGWHLSPIRIDFCHTPPSPHSSPPDSTSSSAFFIFWWCPNGSALLLMLLSSFFGRASADFLGDDLSSSSLVGLLPVARLASRASIAETPTRKPGEWRFGVMESGVKTMAL</sequence>
<keyword evidence="8 10" id="KW-0472">Membrane</keyword>
<keyword evidence="12" id="KW-1185">Reference proteome</keyword>
<evidence type="ECO:0000256" key="2">
    <source>
        <dbReference type="ARBA" id="ARBA00004141"/>
    </source>
</evidence>